<name>A0A8W8MES3_MAGGI</name>
<evidence type="ECO:0008006" key="4">
    <source>
        <dbReference type="Google" id="ProtNLM"/>
    </source>
</evidence>
<dbReference type="Proteomes" id="UP000005408">
    <property type="component" value="Unassembled WGS sequence"/>
</dbReference>
<evidence type="ECO:0000313" key="2">
    <source>
        <dbReference type="EnsemblMetazoa" id="G33489.1:cds"/>
    </source>
</evidence>
<dbReference type="EnsemblMetazoa" id="G33489.1">
    <property type="protein sequence ID" value="G33489.1:cds"/>
    <property type="gene ID" value="G33489"/>
</dbReference>
<protein>
    <recommendedName>
        <fullName evidence="4">SGNH hydrolase-type esterase domain-containing protein</fullName>
    </recommendedName>
</protein>
<evidence type="ECO:0000256" key="1">
    <source>
        <dbReference type="SAM" id="MobiDB-lite"/>
    </source>
</evidence>
<organism evidence="2 3">
    <name type="scientific">Magallana gigas</name>
    <name type="common">Pacific oyster</name>
    <name type="synonym">Crassostrea gigas</name>
    <dbReference type="NCBI Taxonomy" id="29159"/>
    <lineage>
        <taxon>Eukaryota</taxon>
        <taxon>Metazoa</taxon>
        <taxon>Spiralia</taxon>
        <taxon>Lophotrochozoa</taxon>
        <taxon>Mollusca</taxon>
        <taxon>Bivalvia</taxon>
        <taxon>Autobranchia</taxon>
        <taxon>Pteriomorphia</taxon>
        <taxon>Ostreida</taxon>
        <taxon>Ostreoidea</taxon>
        <taxon>Ostreidae</taxon>
        <taxon>Magallana</taxon>
    </lineage>
</organism>
<reference evidence="2" key="1">
    <citation type="submission" date="2022-08" db="UniProtKB">
        <authorList>
            <consortium name="EnsemblMetazoa"/>
        </authorList>
    </citation>
    <scope>IDENTIFICATION</scope>
    <source>
        <strain evidence="2">05x7-T-G4-1.051#20</strain>
    </source>
</reference>
<dbReference type="AlphaFoldDB" id="A0A8W8MES3"/>
<keyword evidence="3" id="KW-1185">Reference proteome</keyword>
<dbReference type="Gene3D" id="3.40.50.1110">
    <property type="entry name" value="SGNH hydrolase"/>
    <property type="match status" value="1"/>
</dbReference>
<sequence length="299" mass="33902">MPKRKATHAHVGPARGDRPKRKQATTPAPAEPPVPALSLTDEQLRHLAEEVASRIEPRIGAPSAGNTPSMVNIPTINNIPENLSDPFKPEPEPRRIWILGSSIKQHAFVHVKNSHIGSNLQLHRHNASVLWQGMGGMRSHQLIHKVRTLLRYEEAPYMLVIHCGGNDVGQILKSVELRATIKRILDKLVVLLPNTILVWSQTLPWLHWRGEIDHQALEKARVRINSHIATYLTKIGGKYIRYPELDIEDPILYKDAVHLNYLGNDLFINRLQQGLQSFLEDKGLNVSPKWNEHGPWLMM</sequence>
<dbReference type="InterPro" id="IPR036514">
    <property type="entry name" value="SGNH_hydro_sf"/>
</dbReference>
<proteinExistence type="predicted"/>
<evidence type="ECO:0000313" key="3">
    <source>
        <dbReference type="Proteomes" id="UP000005408"/>
    </source>
</evidence>
<feature type="region of interest" description="Disordered" evidence="1">
    <location>
        <begin position="1"/>
        <end position="40"/>
    </location>
</feature>
<dbReference type="SUPFAM" id="SSF52266">
    <property type="entry name" value="SGNH hydrolase"/>
    <property type="match status" value="1"/>
</dbReference>
<accession>A0A8W8MES3</accession>